<keyword evidence="5 7" id="KW-1133">Transmembrane helix</keyword>
<dbReference type="PANTHER" id="PTHR33452:SF1">
    <property type="entry name" value="INNER MEMBRANE PROTEIN YPHA-RELATED"/>
    <property type="match status" value="1"/>
</dbReference>
<reference evidence="9" key="2">
    <citation type="submission" date="2016-04" db="EMBL/GenBank/DDBJ databases">
        <title>Complete Genome and Plasmid Sequences for Rhodococcus fascians D188 and Draft Sequences for Rhodococcus spp. Isolates PBTS 1 and PBTS 2.</title>
        <authorList>
            <person name="Stamer R."/>
            <person name="Vereecke D."/>
            <person name="Zhang Y."/>
            <person name="Schilkey F."/>
            <person name="Devitt N."/>
            <person name="Randall J."/>
        </authorList>
    </citation>
    <scope>NUCLEOTIDE SEQUENCE [LARGE SCALE GENOMIC DNA]</scope>
    <source>
        <strain evidence="9">PBTS2</strain>
    </source>
</reference>
<feature type="transmembrane region" description="Helical" evidence="7">
    <location>
        <begin position="76"/>
        <end position="95"/>
    </location>
</feature>
<keyword evidence="4 7" id="KW-0812">Transmembrane</keyword>
<dbReference type="EMBL" id="CP015220">
    <property type="protein sequence ID" value="AMY24100.1"/>
    <property type="molecule type" value="Genomic_DNA"/>
</dbReference>
<accession>A0A143QM22</accession>
<gene>
    <name evidence="8" type="primary">mhqP_1</name>
    <name evidence="8" type="ORF">A3Q41_02807</name>
</gene>
<name>A0A143QM22_RHOFA</name>
<comment type="subcellular location">
    <subcellularLocation>
        <location evidence="1">Cell membrane</location>
        <topology evidence="1">Multi-pass membrane protein</topology>
    </subcellularLocation>
</comment>
<dbReference type="PANTHER" id="PTHR33452">
    <property type="entry name" value="OXIDOREDUCTASE CATD-RELATED"/>
    <property type="match status" value="1"/>
</dbReference>
<dbReference type="Pfam" id="PF07681">
    <property type="entry name" value="DoxX"/>
    <property type="match status" value="1"/>
</dbReference>
<evidence type="ECO:0000256" key="7">
    <source>
        <dbReference type="SAM" id="Phobius"/>
    </source>
</evidence>
<evidence type="ECO:0000313" key="9">
    <source>
        <dbReference type="Proteomes" id="UP000076038"/>
    </source>
</evidence>
<keyword evidence="3" id="KW-1003">Cell membrane</keyword>
<evidence type="ECO:0000256" key="6">
    <source>
        <dbReference type="ARBA" id="ARBA00023136"/>
    </source>
</evidence>
<evidence type="ECO:0000256" key="4">
    <source>
        <dbReference type="ARBA" id="ARBA00022692"/>
    </source>
</evidence>
<sequence>MNSTLVRDAVALVARIGLGVVFIAHGWQKLNTFGLDGTAASFEAMNIPVPTASAYFATFVELIGGGALVLGIFTPIAGLLLFADMVGAAFLVHFENGVFATENGYELVVALGVGALMLAAFGAGRISIDGITKGKTAILQ</sequence>
<evidence type="ECO:0000256" key="2">
    <source>
        <dbReference type="ARBA" id="ARBA00006679"/>
    </source>
</evidence>
<keyword evidence="6 7" id="KW-0472">Membrane</keyword>
<dbReference type="OrthoDB" id="1122432at2"/>
<dbReference type="AlphaFoldDB" id="A0A143QM22"/>
<keyword evidence="8" id="KW-0560">Oxidoreductase</keyword>
<dbReference type="EC" id="1.-.-.-" evidence="8"/>
<evidence type="ECO:0000313" key="8">
    <source>
        <dbReference type="EMBL" id="AMY24100.1"/>
    </source>
</evidence>
<organism evidence="8 9">
    <name type="scientific">Rhodococcoides fascians</name>
    <name type="common">Rhodococcus fascians</name>
    <dbReference type="NCBI Taxonomy" id="1828"/>
    <lineage>
        <taxon>Bacteria</taxon>
        <taxon>Bacillati</taxon>
        <taxon>Actinomycetota</taxon>
        <taxon>Actinomycetes</taxon>
        <taxon>Mycobacteriales</taxon>
        <taxon>Nocardiaceae</taxon>
        <taxon>Rhodococcoides</taxon>
    </lineage>
</organism>
<keyword evidence="9" id="KW-1185">Reference proteome</keyword>
<reference evidence="8 9" key="1">
    <citation type="journal article" date="2016" name="Genome Announc.">
        <title>Complete Genome and Plasmid Sequences for Rhodococcus fascians D188 and Draft Sequences for Rhodococcus Isolates PBTS 1 and PBTS 2.</title>
        <authorList>
            <person name="Stamler R.A."/>
            <person name="Vereecke D."/>
            <person name="Zhang Y."/>
            <person name="Schilkey F."/>
            <person name="Devitt N."/>
            <person name="Randall J.J."/>
        </authorList>
    </citation>
    <scope>NUCLEOTIDE SEQUENCE [LARGE SCALE GENOMIC DNA]</scope>
    <source>
        <strain evidence="8 9">PBTS2</strain>
    </source>
</reference>
<dbReference type="KEGG" id="rhs:A3Q41_02807"/>
<feature type="transmembrane region" description="Helical" evidence="7">
    <location>
        <begin position="9"/>
        <end position="27"/>
    </location>
</feature>
<protein>
    <submittedName>
        <fullName evidence="8">Putative oxidoreductase MhqP</fullName>
        <ecNumber evidence="8">1.-.-.-</ecNumber>
    </submittedName>
</protein>
<dbReference type="RefSeq" id="WP_048319454.1">
    <property type="nucleotide sequence ID" value="NZ_CP015220.1"/>
</dbReference>
<evidence type="ECO:0000256" key="1">
    <source>
        <dbReference type="ARBA" id="ARBA00004651"/>
    </source>
</evidence>
<feature type="transmembrane region" description="Helical" evidence="7">
    <location>
        <begin position="107"/>
        <end position="128"/>
    </location>
</feature>
<proteinExistence type="inferred from homology"/>
<evidence type="ECO:0000256" key="5">
    <source>
        <dbReference type="ARBA" id="ARBA00022989"/>
    </source>
</evidence>
<dbReference type="GO" id="GO:0005886">
    <property type="term" value="C:plasma membrane"/>
    <property type="evidence" value="ECO:0007669"/>
    <property type="project" value="UniProtKB-SubCell"/>
</dbReference>
<dbReference type="PATRIC" id="fig|1653479.3.peg.2836"/>
<evidence type="ECO:0000256" key="3">
    <source>
        <dbReference type="ARBA" id="ARBA00022475"/>
    </source>
</evidence>
<comment type="similarity">
    <text evidence="2">Belongs to the DoxX family.</text>
</comment>
<dbReference type="Proteomes" id="UP000076038">
    <property type="component" value="Chromosome"/>
</dbReference>
<dbReference type="InterPro" id="IPR051907">
    <property type="entry name" value="DoxX-like_oxidoreductase"/>
</dbReference>
<feature type="transmembrane region" description="Helical" evidence="7">
    <location>
        <begin position="47"/>
        <end position="69"/>
    </location>
</feature>
<dbReference type="GO" id="GO:0016491">
    <property type="term" value="F:oxidoreductase activity"/>
    <property type="evidence" value="ECO:0007669"/>
    <property type="project" value="UniProtKB-KW"/>
</dbReference>
<dbReference type="InterPro" id="IPR032808">
    <property type="entry name" value="DoxX"/>
</dbReference>